<dbReference type="Proteomes" id="UP000642070">
    <property type="component" value="Unassembled WGS sequence"/>
</dbReference>
<sequence>MVTARLAEALLRAAARRWPAPIRDELHREWAAELHVLGEAGRPWAMLRYSGSLALARPARQPMSAAMRLRQLWHAVRLVLLAPVIGFVLLAASVVVMSVVVHRIPYGSGAFDPMDLQMPMITGLCVLGALLLALLGRRWSLPDRPATLVAAVTVPPLAICLLFYAVSNNTDKIRLHGPAYLLYFGGLALLLAWAGHRARAGRRRSARWLAIAGAVVLADVATMVPVLNSAQHPDPQGAPLWLFVVLTGQNLGIPAWPDAFLVGDIAEFDPVLYLVFTGFAIGAALGRRPAPAGATVEATPGGRVA</sequence>
<keyword evidence="1" id="KW-0812">Transmembrane</keyword>
<dbReference type="AlphaFoldDB" id="A0A917TV41"/>
<comment type="caution">
    <text evidence="2">The sequence shown here is derived from an EMBL/GenBank/DDBJ whole genome shotgun (WGS) entry which is preliminary data.</text>
</comment>
<keyword evidence="3" id="KW-1185">Reference proteome</keyword>
<feature type="transmembrane region" description="Helical" evidence="1">
    <location>
        <begin position="78"/>
        <end position="104"/>
    </location>
</feature>
<evidence type="ECO:0000313" key="2">
    <source>
        <dbReference type="EMBL" id="GGM39786.1"/>
    </source>
</evidence>
<evidence type="ECO:0000313" key="3">
    <source>
        <dbReference type="Proteomes" id="UP000642070"/>
    </source>
</evidence>
<proteinExistence type="predicted"/>
<keyword evidence="1" id="KW-1133">Transmembrane helix</keyword>
<accession>A0A917TV41</accession>
<feature type="transmembrane region" description="Helical" evidence="1">
    <location>
        <begin position="178"/>
        <end position="196"/>
    </location>
</feature>
<feature type="transmembrane region" description="Helical" evidence="1">
    <location>
        <begin position="208"/>
        <end position="227"/>
    </location>
</feature>
<protein>
    <submittedName>
        <fullName evidence="2">Uncharacterized protein</fullName>
    </submittedName>
</protein>
<dbReference type="RefSeq" id="WP_190252017.1">
    <property type="nucleotide sequence ID" value="NZ_BMPI01000022.1"/>
</dbReference>
<reference evidence="2" key="1">
    <citation type="journal article" date="2014" name="Int. J. Syst. Evol. Microbiol.">
        <title>Complete genome sequence of Corynebacterium casei LMG S-19264T (=DSM 44701T), isolated from a smear-ripened cheese.</title>
        <authorList>
            <consortium name="US DOE Joint Genome Institute (JGI-PGF)"/>
            <person name="Walter F."/>
            <person name="Albersmeier A."/>
            <person name="Kalinowski J."/>
            <person name="Ruckert C."/>
        </authorList>
    </citation>
    <scope>NUCLEOTIDE SEQUENCE</scope>
    <source>
        <strain evidence="2">JCM 19831</strain>
    </source>
</reference>
<organism evidence="2 3">
    <name type="scientific">Dactylosporangium sucinum</name>
    <dbReference type="NCBI Taxonomy" id="1424081"/>
    <lineage>
        <taxon>Bacteria</taxon>
        <taxon>Bacillati</taxon>
        <taxon>Actinomycetota</taxon>
        <taxon>Actinomycetes</taxon>
        <taxon>Micromonosporales</taxon>
        <taxon>Micromonosporaceae</taxon>
        <taxon>Dactylosporangium</taxon>
    </lineage>
</organism>
<reference evidence="2" key="2">
    <citation type="submission" date="2020-09" db="EMBL/GenBank/DDBJ databases">
        <authorList>
            <person name="Sun Q."/>
            <person name="Ohkuma M."/>
        </authorList>
    </citation>
    <scope>NUCLEOTIDE SEQUENCE</scope>
    <source>
        <strain evidence="2">JCM 19831</strain>
    </source>
</reference>
<gene>
    <name evidence="2" type="ORF">GCM10007977_046540</name>
</gene>
<feature type="transmembrane region" description="Helical" evidence="1">
    <location>
        <begin position="147"/>
        <end position="166"/>
    </location>
</feature>
<feature type="transmembrane region" description="Helical" evidence="1">
    <location>
        <begin position="116"/>
        <end position="135"/>
    </location>
</feature>
<dbReference type="EMBL" id="BMPI01000022">
    <property type="protein sequence ID" value="GGM39786.1"/>
    <property type="molecule type" value="Genomic_DNA"/>
</dbReference>
<keyword evidence="1" id="KW-0472">Membrane</keyword>
<name>A0A917TV41_9ACTN</name>
<evidence type="ECO:0000256" key="1">
    <source>
        <dbReference type="SAM" id="Phobius"/>
    </source>
</evidence>